<keyword evidence="5" id="KW-0560">Oxidoreductase</keyword>
<dbReference type="eggNOG" id="KOG1399">
    <property type="taxonomic scope" value="Eukaryota"/>
</dbReference>
<evidence type="ECO:0000256" key="3">
    <source>
        <dbReference type="ARBA" id="ARBA00022827"/>
    </source>
</evidence>
<keyword evidence="6" id="KW-0503">Monooxygenase</keyword>
<evidence type="ECO:0000313" key="6">
    <source>
        <dbReference type="EMBL" id="KLU83922.1"/>
    </source>
</evidence>
<dbReference type="Proteomes" id="UP000011715">
    <property type="component" value="Unassembled WGS sequence"/>
</dbReference>
<dbReference type="VEuPathDB" id="FungiDB:MAPG_02971"/>
<dbReference type="PIRSF" id="PIRSF000332">
    <property type="entry name" value="FMO"/>
    <property type="match status" value="1"/>
</dbReference>
<accession>A0A0C4DST0</accession>
<comment type="similarity">
    <text evidence="1">Belongs to the FMO family.</text>
</comment>
<dbReference type="GO" id="GO:0004499">
    <property type="term" value="F:N,N-dimethylaniline monooxygenase activity"/>
    <property type="evidence" value="ECO:0007669"/>
    <property type="project" value="InterPro"/>
</dbReference>
<dbReference type="SUPFAM" id="SSF51905">
    <property type="entry name" value="FAD/NAD(P)-binding domain"/>
    <property type="match status" value="2"/>
</dbReference>
<gene>
    <name evidence="6" type="ORF">MAPG_02971</name>
</gene>
<dbReference type="GO" id="GO:0050660">
    <property type="term" value="F:flavin adenine dinucleotide binding"/>
    <property type="evidence" value="ECO:0007669"/>
    <property type="project" value="InterPro"/>
</dbReference>
<keyword evidence="8" id="KW-1185">Reference proteome</keyword>
<dbReference type="Gene3D" id="3.50.50.60">
    <property type="entry name" value="FAD/NAD(P)-binding domain"/>
    <property type="match status" value="1"/>
</dbReference>
<name>A0A0C4DST0_MAGP6</name>
<reference evidence="6" key="2">
    <citation type="submission" date="2010-05" db="EMBL/GenBank/DDBJ databases">
        <title>The Genome Sequence of Magnaporthe poae strain ATCC 64411.</title>
        <authorList>
            <consortium name="The Broad Institute Genome Sequencing Platform"/>
            <consortium name="Broad Institute Genome Sequencing Center for Infectious Disease"/>
            <person name="Ma L.-J."/>
            <person name="Dead R."/>
            <person name="Young S."/>
            <person name="Zeng Q."/>
            <person name="Koehrsen M."/>
            <person name="Alvarado L."/>
            <person name="Berlin A."/>
            <person name="Chapman S.B."/>
            <person name="Chen Z."/>
            <person name="Freedman E."/>
            <person name="Gellesch M."/>
            <person name="Goldberg J."/>
            <person name="Griggs A."/>
            <person name="Gujja S."/>
            <person name="Heilman E.R."/>
            <person name="Heiman D."/>
            <person name="Hepburn T."/>
            <person name="Howarth C."/>
            <person name="Jen D."/>
            <person name="Larson L."/>
            <person name="Mehta T."/>
            <person name="Neiman D."/>
            <person name="Pearson M."/>
            <person name="Roberts A."/>
            <person name="Saif S."/>
            <person name="Shea T."/>
            <person name="Shenoy N."/>
            <person name="Sisk P."/>
            <person name="Stolte C."/>
            <person name="Sykes S."/>
            <person name="Walk T."/>
            <person name="White J."/>
            <person name="Yandava C."/>
            <person name="Haas B."/>
            <person name="Nusbaum C."/>
            <person name="Birren B."/>
        </authorList>
    </citation>
    <scope>NUCLEOTIDE SEQUENCE</scope>
    <source>
        <strain evidence="6">ATCC 64411</strain>
    </source>
</reference>
<reference evidence="8" key="1">
    <citation type="submission" date="2010-05" db="EMBL/GenBank/DDBJ databases">
        <title>The genome sequence of Magnaporthe poae strain ATCC 64411.</title>
        <authorList>
            <person name="Ma L.-J."/>
            <person name="Dead R."/>
            <person name="Young S."/>
            <person name="Zeng Q."/>
            <person name="Koehrsen M."/>
            <person name="Alvarado L."/>
            <person name="Berlin A."/>
            <person name="Chapman S.B."/>
            <person name="Chen Z."/>
            <person name="Freedman E."/>
            <person name="Gellesch M."/>
            <person name="Goldberg J."/>
            <person name="Griggs A."/>
            <person name="Gujja S."/>
            <person name="Heilman E.R."/>
            <person name="Heiman D."/>
            <person name="Hepburn T."/>
            <person name="Howarth C."/>
            <person name="Jen D."/>
            <person name="Larson L."/>
            <person name="Mehta T."/>
            <person name="Neiman D."/>
            <person name="Pearson M."/>
            <person name="Roberts A."/>
            <person name="Saif S."/>
            <person name="Shea T."/>
            <person name="Shenoy N."/>
            <person name="Sisk P."/>
            <person name="Stolte C."/>
            <person name="Sykes S."/>
            <person name="Walk T."/>
            <person name="White J."/>
            <person name="Yandava C."/>
            <person name="Haas B."/>
            <person name="Nusbaum C."/>
            <person name="Birren B."/>
        </authorList>
    </citation>
    <scope>NUCLEOTIDE SEQUENCE [LARGE SCALE GENOMIC DNA]</scope>
    <source>
        <strain evidence="8">ATCC 64411 / 73-15</strain>
    </source>
</reference>
<keyword evidence="3" id="KW-0274">FAD</keyword>
<dbReference type="InterPro" id="IPR036188">
    <property type="entry name" value="FAD/NAD-bd_sf"/>
</dbReference>
<dbReference type="OrthoDB" id="66881at2759"/>
<evidence type="ECO:0000313" key="8">
    <source>
        <dbReference type="Proteomes" id="UP000011715"/>
    </source>
</evidence>
<reference evidence="6" key="3">
    <citation type="submission" date="2011-03" db="EMBL/GenBank/DDBJ databases">
        <title>Annotation of Magnaporthe poae ATCC 64411.</title>
        <authorList>
            <person name="Ma L.-J."/>
            <person name="Dead R."/>
            <person name="Young S.K."/>
            <person name="Zeng Q."/>
            <person name="Gargeya S."/>
            <person name="Fitzgerald M."/>
            <person name="Haas B."/>
            <person name="Abouelleil A."/>
            <person name="Alvarado L."/>
            <person name="Arachchi H.M."/>
            <person name="Berlin A."/>
            <person name="Brown A."/>
            <person name="Chapman S.B."/>
            <person name="Chen Z."/>
            <person name="Dunbar C."/>
            <person name="Freedman E."/>
            <person name="Gearin G."/>
            <person name="Gellesch M."/>
            <person name="Goldberg J."/>
            <person name="Griggs A."/>
            <person name="Gujja S."/>
            <person name="Heiman D."/>
            <person name="Howarth C."/>
            <person name="Larson L."/>
            <person name="Lui A."/>
            <person name="MacDonald P.J.P."/>
            <person name="Mehta T."/>
            <person name="Montmayeur A."/>
            <person name="Murphy C."/>
            <person name="Neiman D."/>
            <person name="Pearson M."/>
            <person name="Priest M."/>
            <person name="Roberts A."/>
            <person name="Saif S."/>
            <person name="Shea T."/>
            <person name="Shenoy N."/>
            <person name="Sisk P."/>
            <person name="Stolte C."/>
            <person name="Sykes S."/>
            <person name="Yandava C."/>
            <person name="Wortman J."/>
            <person name="Nusbaum C."/>
            <person name="Birren B."/>
        </authorList>
    </citation>
    <scope>NUCLEOTIDE SEQUENCE</scope>
    <source>
        <strain evidence="6">ATCC 64411</strain>
    </source>
</reference>
<dbReference type="Pfam" id="PF00743">
    <property type="entry name" value="FMO-like"/>
    <property type="match status" value="1"/>
</dbReference>
<dbReference type="InterPro" id="IPR020946">
    <property type="entry name" value="Flavin_mOase-like"/>
</dbReference>
<dbReference type="AlphaFoldDB" id="A0A0C4DST0"/>
<keyword evidence="4" id="KW-0521">NADP</keyword>
<reference evidence="7" key="4">
    <citation type="journal article" date="2015" name="G3 (Bethesda)">
        <title>Genome sequences of three phytopathogenic species of the Magnaporthaceae family of fungi.</title>
        <authorList>
            <person name="Okagaki L.H."/>
            <person name="Nunes C.C."/>
            <person name="Sailsbery J."/>
            <person name="Clay B."/>
            <person name="Brown D."/>
            <person name="John T."/>
            <person name="Oh Y."/>
            <person name="Young N."/>
            <person name="Fitzgerald M."/>
            <person name="Haas B.J."/>
            <person name="Zeng Q."/>
            <person name="Young S."/>
            <person name="Adiconis X."/>
            <person name="Fan L."/>
            <person name="Levin J.Z."/>
            <person name="Mitchell T.K."/>
            <person name="Okubara P.A."/>
            <person name="Farman M.L."/>
            <person name="Kohn L.M."/>
            <person name="Birren B."/>
            <person name="Ma L.-J."/>
            <person name="Dean R.A."/>
        </authorList>
    </citation>
    <scope>NUCLEOTIDE SEQUENCE</scope>
    <source>
        <strain evidence="7">ATCC 64411 / 73-15</strain>
    </source>
</reference>
<evidence type="ECO:0000256" key="4">
    <source>
        <dbReference type="ARBA" id="ARBA00022857"/>
    </source>
</evidence>
<reference evidence="7" key="5">
    <citation type="submission" date="2015-06" db="UniProtKB">
        <authorList>
            <consortium name="EnsemblFungi"/>
        </authorList>
    </citation>
    <scope>IDENTIFICATION</scope>
    <source>
        <strain evidence="7">ATCC 64411</strain>
    </source>
</reference>
<evidence type="ECO:0000256" key="1">
    <source>
        <dbReference type="ARBA" id="ARBA00009183"/>
    </source>
</evidence>
<dbReference type="Pfam" id="PF13450">
    <property type="entry name" value="NAD_binding_8"/>
    <property type="match status" value="1"/>
</dbReference>
<dbReference type="GO" id="GO:0050661">
    <property type="term" value="F:NADP binding"/>
    <property type="evidence" value="ECO:0007669"/>
    <property type="project" value="InterPro"/>
</dbReference>
<organism evidence="7 8">
    <name type="scientific">Magnaporthiopsis poae (strain ATCC 64411 / 73-15)</name>
    <name type="common">Kentucky bluegrass fungus</name>
    <name type="synonym">Magnaporthe poae</name>
    <dbReference type="NCBI Taxonomy" id="644358"/>
    <lineage>
        <taxon>Eukaryota</taxon>
        <taxon>Fungi</taxon>
        <taxon>Dikarya</taxon>
        <taxon>Ascomycota</taxon>
        <taxon>Pezizomycotina</taxon>
        <taxon>Sordariomycetes</taxon>
        <taxon>Sordariomycetidae</taxon>
        <taxon>Magnaporthales</taxon>
        <taxon>Magnaporthaceae</taxon>
        <taxon>Magnaporthiopsis</taxon>
    </lineage>
</organism>
<dbReference type="PRINTS" id="PR00419">
    <property type="entry name" value="ADXRDTASE"/>
</dbReference>
<sequence>MEKATVAVIGTGPTGLSILKTLREDGFQVTAFERRLRVAGLWSYSENPTYTTALSRASFTTTLVLRPPYRTWPVWRTYGSRDVHALLAGTEANISKYTCGFSDFPMPEKYCPYMTQDEFQEFMEDYAKHFDLYKDIVFDATVTRVSRNETDTKWRVEFTKSGAVVEAQEFDKVAFCHGYQTKAVLPVYEGQEKFKGTFMHGQAYRTPEPFKGKKVVVVGMSASSGEVIPDLVPHASKVFVSHRHGAMPIKRWIGGRPGDLHATWRRRQISFFLTRYMPRVAKLAADVGLKILARRSFGPLDPAWRLEPFPSLTLKLTGAWHSIIKALRDGSVESLHGIRRFVGPRSVEFDDGRVEHDVDAIICCTGYRGDFDLAPFVETSVPTAYGYSGPPLYRLYMNMFPPAYADSCALLCYSAFGKSNGFTFADLTAMAISNVFQGVEPQPSRKEMERHIDLHQRWVASRWRQENSTDTSCVKQWEFQGWLHQAAGTGMENLGWGWKGWKFWWKDPEMYRLMNHGPETAHAYRYFETGKRKTWDGAKEAIIKVNRLVEAIPLLEPGPRQMEEMQT</sequence>
<dbReference type="EMBL" id="GL876967">
    <property type="protein sequence ID" value="KLU83922.1"/>
    <property type="molecule type" value="Genomic_DNA"/>
</dbReference>
<evidence type="ECO:0000256" key="5">
    <source>
        <dbReference type="ARBA" id="ARBA00023002"/>
    </source>
</evidence>
<dbReference type="EMBL" id="ADBL01000722">
    <property type="status" value="NOT_ANNOTATED_CDS"/>
    <property type="molecule type" value="Genomic_DNA"/>
</dbReference>
<dbReference type="InterPro" id="IPR050346">
    <property type="entry name" value="FMO-like"/>
</dbReference>
<dbReference type="OMA" id="DKVAFCH"/>
<dbReference type="PANTHER" id="PTHR23023">
    <property type="entry name" value="DIMETHYLANILINE MONOOXYGENASE"/>
    <property type="match status" value="1"/>
</dbReference>
<keyword evidence="2" id="KW-0285">Flavoprotein</keyword>
<proteinExistence type="inferred from homology"/>
<protein>
    <submittedName>
        <fullName evidence="6">Flavin containing monooxygenase 9</fullName>
    </submittedName>
</protein>
<evidence type="ECO:0000256" key="2">
    <source>
        <dbReference type="ARBA" id="ARBA00022630"/>
    </source>
</evidence>
<evidence type="ECO:0000313" key="7">
    <source>
        <dbReference type="EnsemblFungi" id="MAPG_02971T0"/>
    </source>
</evidence>
<dbReference type="EnsemblFungi" id="MAPG_02971T0">
    <property type="protein sequence ID" value="MAPG_02971T0"/>
    <property type="gene ID" value="MAPG_02971"/>
</dbReference>
<dbReference type="InterPro" id="IPR000960">
    <property type="entry name" value="Flavin_mOase"/>
</dbReference>